<dbReference type="InterPro" id="IPR032629">
    <property type="entry name" value="DCB_dom"/>
</dbReference>
<evidence type="ECO:0000259" key="3">
    <source>
        <dbReference type="Pfam" id="PF16206"/>
    </source>
</evidence>
<evidence type="ECO:0000256" key="1">
    <source>
        <dbReference type="SAM" id="Coils"/>
    </source>
</evidence>
<sequence>MYEYGKKETNVPADVGRNEGEIMNFVAQVEDHLRDLGAEARKHHPGVKEASERAIIHLRSLQTQYVAAVRRAGASTTNNNSKQPPSSGSSPPLHPTTALFQSQDVLRPFLFAANYPDASYDLLVIALESIQHLLRGDAVCPEDGIQISRVLVIQSWGCAATLGLVDHVSGGDIPPAGGTGRMGMAAGMIHAASSSVSGALGGITGMVLGGHFGSSGDQNQSNRTVKEDQSIALKILRTTTMLADSRSVTFTQDVLGECLLVCLLLGAGQSHSEHGSGSTVGATIREMFIQSASTTSNNAQLTAATKDGISCLTGGTAGGDVKRAAIAVLNKLLSTVFDRAKVAMMASSAETNMSKSSLLLVAERTLVDLCLLSSKVPTPRAQSQPHLTGPFATAEKDGILPSPTTSLALVDMIIKQISGDLFRVCFDFFGSSDASKQRTDKWRSTEGIEFAAQFITQAFQLGRSLLGSQYCYFVTNLSLDSSLQEASKSPVPSNLIDFCSYYYTTSLAETLLSHYLSSTSKQFYINFDACSNNVSQMELGRALTGEQSENGRKGVSSTVSELALDLIRQLVQFCNEATEAYHKSDDFEDGYIFTQTERESFDFGKSTHPNNCAFSTRSAAQGGGPSVQQSPMLSISNELLWKACLALEALGAVVTSHLEQVTWLDFGKDNTNNSDCGKLTISLIAKAASDFATSSASNRERILYLLMAAHAEDDSENANAAAAAAEKVSAALVIDSIEIPLCDTGATTWLAFKCITLLVKSLQNLAISVEADGDTEYLSALLDGSFAPIISMLQHFIRRMLGSPVIVSKTLLSYKELACTSMSVDGHLTMRRQAILTSLCKLCLPSQLRESNIDALLTMLWIIHLNYDKIFDEWDIIVGTLDQLAVLQIASSSLHPTYSEKSATIAGSLSRLPLFTTCFGRDALQQFVTSLVKLSDVVSFDPLEGQSDNTTENSEFEDADSVYAVKESSISGKFMSFAGRAFGGGGGTAQSSQSNNNASIRRVSTTSQFSKTYAEDLRETACFQMAEAKLSTPHSIIKKIPLPLLLVVVVAEANSYRLSAIDLTVAKHLCDIVARSSSSELQSFALEVLIHFMPLSLSKSEVSLKYGLEPLTIPGKERPLEVLPIKVITDASVNSEPEKVDSKHCSPRILTILCQTIERSIQVDTAENCLNALLVVLEGTGHNLSGKNLITLMNTLSNMSGCESNDQDIDRSTKRWSNVSALAFQNLKLILDDFLEMSSSENSPLKSIEERDSILDCCVAFGKSRHDLNTSLTAIGMLWSLADHDASPGILDVVLSKLSLLTMDNRPELRNCSVNTLFSCVVGLGDQFTDEQWENCLANIIFGQIMSGIVSAIEDSESKNASTKRVDSEQRYKVSVHHSRDSARKQWINTEALVLRGLERVLRLFYSRLLLTVTRDSTDLWFPQIWKEILRLSFDSAILSGEGETLDMRLAGIELLALCVQLSCRAGIGAAGTSARVGTNMEVVGGALRSVRAAVVDKATVEKFSVLNYPDVESCRQKLFDDSFDKLDDFRVYLEHIRGVDNAGPKSFMLVHSSQTQTLTKLIAELAKLYECCKSNEMLPGLCELQLDILIEENNCYESRFLNLLLVIAENSGNDKNSRYLNQVQRGVMSLLQSMASNSSLRAFKALTTISGDYLFVRSKAMLSKSNSGYDDNEYVEIIELEAAKTVASAFDSDNLSNEAKVVVMCSVMLQYLKMYGTQDDLNSKARSKRATSEVRYDLLTSVLDSGVEAAAQIDSTTDEKEILDFVWSRIIATVQSLLLPPADNPYDGYAHHSKSIVNIVAIVLMHLPPRKMSLAEPVLENGAKRAVDAAISCNEIYQDDKDVPYSQASEGAIHVFLACFMGLTQVSPTSPAVSLLTSRILGETIESVDVLSKNGQPKSRTRQSLAIAVCESLRTTTSQDLLVGAFPFLCRLTNVEDDGLRRAAILKKNFRQKAEQADARAREIEEENIAMLEEIEYLQAENEELQRQ</sequence>
<dbReference type="InterPro" id="IPR016024">
    <property type="entry name" value="ARM-type_fold"/>
</dbReference>
<feature type="coiled-coil region" evidence="1">
    <location>
        <begin position="1948"/>
        <end position="1989"/>
    </location>
</feature>
<evidence type="ECO:0000259" key="4">
    <source>
        <dbReference type="Pfam" id="PF16213"/>
    </source>
</evidence>
<feature type="domain" description="Mon2/Sec7/BIG1-like dimerisation and cyclophilin-binding" evidence="4">
    <location>
        <begin position="24"/>
        <end position="142"/>
    </location>
</feature>
<keyword evidence="6" id="KW-1185">Reference proteome</keyword>
<feature type="non-terminal residue" evidence="5">
    <location>
        <position position="1989"/>
    </location>
</feature>
<reference evidence="5 6" key="1">
    <citation type="submission" date="2024-10" db="EMBL/GenBank/DDBJ databases">
        <title>Updated reference genomes for cyclostephanoid diatoms.</title>
        <authorList>
            <person name="Roberts W.R."/>
            <person name="Alverson A.J."/>
        </authorList>
    </citation>
    <scope>NUCLEOTIDE SEQUENCE [LARGE SCALE GENOMIC DNA]</scope>
    <source>
        <strain evidence="5 6">AJA228-03</strain>
    </source>
</reference>
<dbReference type="SUPFAM" id="SSF48371">
    <property type="entry name" value="ARM repeat"/>
    <property type="match status" value="1"/>
</dbReference>
<name>A0ABD3R0M3_9STRA</name>
<evidence type="ECO:0000313" key="6">
    <source>
        <dbReference type="Proteomes" id="UP001530377"/>
    </source>
</evidence>
<comment type="caution">
    <text evidence="5">The sequence shown here is derived from an EMBL/GenBank/DDBJ whole genome shotgun (WGS) entry which is preliminary data.</text>
</comment>
<dbReference type="InterPro" id="IPR032817">
    <property type="entry name" value="Mon2_C"/>
</dbReference>
<dbReference type="Proteomes" id="UP001530377">
    <property type="component" value="Unassembled WGS sequence"/>
</dbReference>
<proteinExistence type="predicted"/>
<dbReference type="Pfam" id="PF16213">
    <property type="entry name" value="DCB"/>
    <property type="match status" value="1"/>
</dbReference>
<feature type="compositionally biased region" description="Polar residues" evidence="2">
    <location>
        <begin position="74"/>
        <end position="83"/>
    </location>
</feature>
<feature type="region of interest" description="Disordered" evidence="2">
    <location>
        <begin position="72"/>
        <end position="97"/>
    </location>
</feature>
<evidence type="ECO:0000256" key="2">
    <source>
        <dbReference type="SAM" id="MobiDB-lite"/>
    </source>
</evidence>
<organism evidence="5 6">
    <name type="scientific">Cyclostephanos tholiformis</name>
    <dbReference type="NCBI Taxonomy" id="382380"/>
    <lineage>
        <taxon>Eukaryota</taxon>
        <taxon>Sar</taxon>
        <taxon>Stramenopiles</taxon>
        <taxon>Ochrophyta</taxon>
        <taxon>Bacillariophyta</taxon>
        <taxon>Coscinodiscophyceae</taxon>
        <taxon>Thalassiosirophycidae</taxon>
        <taxon>Stephanodiscales</taxon>
        <taxon>Stephanodiscaceae</taxon>
        <taxon>Cyclostephanos</taxon>
    </lineage>
</organism>
<feature type="domain" description="Mon2 C-terminal" evidence="3">
    <location>
        <begin position="1295"/>
        <end position="1444"/>
    </location>
</feature>
<dbReference type="EMBL" id="JALLPB020000815">
    <property type="protein sequence ID" value="KAL3806409.1"/>
    <property type="molecule type" value="Genomic_DNA"/>
</dbReference>
<gene>
    <name evidence="5" type="ORF">ACHAXA_006331</name>
</gene>
<accession>A0ABD3R0M3</accession>
<dbReference type="Pfam" id="PF16206">
    <property type="entry name" value="Mon2_C"/>
    <property type="match status" value="1"/>
</dbReference>
<evidence type="ECO:0000313" key="5">
    <source>
        <dbReference type="EMBL" id="KAL3806409.1"/>
    </source>
</evidence>
<keyword evidence="1" id="KW-0175">Coiled coil</keyword>
<protein>
    <submittedName>
        <fullName evidence="5">Uncharacterized protein</fullName>
    </submittedName>
</protein>